<evidence type="ECO:0000313" key="14">
    <source>
        <dbReference type="EMBL" id="CAE4605932.1"/>
    </source>
</evidence>
<dbReference type="GO" id="GO:0005783">
    <property type="term" value="C:endoplasmic reticulum"/>
    <property type="evidence" value="ECO:0007669"/>
    <property type="project" value="UniProtKB-SubCell"/>
</dbReference>
<dbReference type="GO" id="GO:0008312">
    <property type="term" value="F:7S RNA binding"/>
    <property type="evidence" value="ECO:0007669"/>
    <property type="project" value="InterPro"/>
</dbReference>
<accession>A0A7S4R7J3</accession>
<keyword evidence="8" id="KW-0733">Signal recognition particle</keyword>
<dbReference type="InterPro" id="IPR038253">
    <property type="entry name" value="SRP68_N_sf"/>
</dbReference>
<evidence type="ECO:0000256" key="3">
    <source>
        <dbReference type="ARBA" id="ARBA00004604"/>
    </source>
</evidence>
<evidence type="ECO:0000256" key="4">
    <source>
        <dbReference type="ARBA" id="ARBA00009352"/>
    </source>
</evidence>
<dbReference type="GO" id="GO:0005047">
    <property type="term" value="F:signal recognition particle binding"/>
    <property type="evidence" value="ECO:0007669"/>
    <property type="project" value="InterPro"/>
</dbReference>
<gene>
    <name evidence="14" type="ORF">AMON00008_LOCUS31369</name>
</gene>
<proteinExistence type="inferred from homology"/>
<dbReference type="FunFam" id="1.10.3450.40:FF:000001">
    <property type="entry name" value="Signal recognition particle subunit SRP68"/>
    <property type="match status" value="1"/>
</dbReference>
<comment type="similarity">
    <text evidence="4">Belongs to the SRP68 family.</text>
</comment>
<dbReference type="InterPro" id="IPR026258">
    <property type="entry name" value="SRP68"/>
</dbReference>
<keyword evidence="5" id="KW-0963">Cytoplasm</keyword>
<evidence type="ECO:0000256" key="13">
    <source>
        <dbReference type="SAM" id="MobiDB-lite"/>
    </source>
</evidence>
<evidence type="ECO:0000256" key="5">
    <source>
        <dbReference type="ARBA" id="ARBA00022490"/>
    </source>
</evidence>
<evidence type="ECO:0000256" key="8">
    <source>
        <dbReference type="ARBA" id="ARBA00023135"/>
    </source>
</evidence>
<dbReference type="GO" id="GO:0005829">
    <property type="term" value="C:cytosol"/>
    <property type="evidence" value="ECO:0007669"/>
    <property type="project" value="UniProtKB-ARBA"/>
</dbReference>
<dbReference type="EMBL" id="HBNR01045074">
    <property type="protein sequence ID" value="CAE4605932.1"/>
    <property type="molecule type" value="Transcribed_RNA"/>
</dbReference>
<organism evidence="14">
    <name type="scientific">Alexandrium monilatum</name>
    <dbReference type="NCBI Taxonomy" id="311494"/>
    <lineage>
        <taxon>Eukaryota</taxon>
        <taxon>Sar</taxon>
        <taxon>Alveolata</taxon>
        <taxon>Dinophyceae</taxon>
        <taxon>Gonyaulacales</taxon>
        <taxon>Pyrocystaceae</taxon>
        <taxon>Alexandrium</taxon>
    </lineage>
</organism>
<dbReference type="InterPro" id="IPR034652">
    <property type="entry name" value="SRP68-RBD"/>
</dbReference>
<dbReference type="Pfam" id="PF16969">
    <property type="entry name" value="SRP68"/>
    <property type="match status" value="2"/>
</dbReference>
<dbReference type="GO" id="GO:0030942">
    <property type="term" value="F:endoplasmic reticulum signal peptide binding"/>
    <property type="evidence" value="ECO:0007669"/>
    <property type="project" value="InterPro"/>
</dbReference>
<dbReference type="GO" id="GO:0005730">
    <property type="term" value="C:nucleolus"/>
    <property type="evidence" value="ECO:0007669"/>
    <property type="project" value="UniProtKB-SubCell"/>
</dbReference>
<keyword evidence="9" id="KW-0539">Nucleus</keyword>
<evidence type="ECO:0000256" key="1">
    <source>
        <dbReference type="ARBA" id="ARBA00004240"/>
    </source>
</evidence>
<evidence type="ECO:0000256" key="2">
    <source>
        <dbReference type="ARBA" id="ARBA00004496"/>
    </source>
</evidence>
<evidence type="ECO:0000256" key="9">
    <source>
        <dbReference type="ARBA" id="ARBA00023242"/>
    </source>
</evidence>
<keyword evidence="6" id="KW-0256">Endoplasmic reticulum</keyword>
<dbReference type="PANTHER" id="PTHR12860">
    <property type="entry name" value="SIGNAL RECOGNITION PARTICLE 68 KDA PROTEIN"/>
    <property type="match status" value="1"/>
</dbReference>
<feature type="compositionally biased region" description="Low complexity" evidence="13">
    <location>
        <begin position="23"/>
        <end position="35"/>
    </location>
</feature>
<dbReference type="GO" id="GO:0006614">
    <property type="term" value="P:SRP-dependent cotranslational protein targeting to membrane"/>
    <property type="evidence" value="ECO:0007669"/>
    <property type="project" value="InterPro"/>
</dbReference>
<keyword evidence="10" id="KW-0687">Ribonucleoprotein</keyword>
<protein>
    <recommendedName>
        <fullName evidence="11">Signal recognition particle subunit SRP68</fullName>
    </recommendedName>
    <alternativeName>
        <fullName evidence="12">Signal recognition particle 68 kDa protein</fullName>
    </alternativeName>
</protein>
<dbReference type="Gene3D" id="1.10.3450.40">
    <property type="entry name" value="Signal recognition particle, SRP68 subunit, RNA-binding domain"/>
    <property type="match status" value="1"/>
</dbReference>
<feature type="region of interest" description="Disordered" evidence="13">
    <location>
        <begin position="1"/>
        <end position="35"/>
    </location>
</feature>
<name>A0A7S4R7J3_9DINO</name>
<dbReference type="CDD" id="cd15481">
    <property type="entry name" value="SRP68-RBD"/>
    <property type="match status" value="1"/>
</dbReference>
<comment type="subcellular location">
    <subcellularLocation>
        <location evidence="2">Cytoplasm</location>
    </subcellularLocation>
    <subcellularLocation>
        <location evidence="1">Endoplasmic reticulum</location>
    </subcellularLocation>
    <subcellularLocation>
        <location evidence="3">Nucleus</location>
        <location evidence="3">Nucleolus</location>
    </subcellularLocation>
</comment>
<evidence type="ECO:0000256" key="12">
    <source>
        <dbReference type="ARBA" id="ARBA00083741"/>
    </source>
</evidence>
<dbReference type="GO" id="GO:0005786">
    <property type="term" value="C:signal recognition particle, endoplasmic reticulum targeting"/>
    <property type="evidence" value="ECO:0007669"/>
    <property type="project" value="UniProtKB-KW"/>
</dbReference>
<dbReference type="PANTHER" id="PTHR12860:SF0">
    <property type="entry name" value="SIGNAL RECOGNITION PARTICLE SUBUNIT SRP68"/>
    <property type="match status" value="1"/>
</dbReference>
<reference evidence="14" key="1">
    <citation type="submission" date="2021-01" db="EMBL/GenBank/DDBJ databases">
        <authorList>
            <person name="Corre E."/>
            <person name="Pelletier E."/>
            <person name="Niang G."/>
            <person name="Scheremetjew M."/>
            <person name="Finn R."/>
            <person name="Kale V."/>
            <person name="Holt S."/>
            <person name="Cochrane G."/>
            <person name="Meng A."/>
            <person name="Brown T."/>
            <person name="Cohen L."/>
        </authorList>
    </citation>
    <scope>NUCLEOTIDE SEQUENCE</scope>
    <source>
        <strain evidence="14">CCMP3105</strain>
    </source>
</reference>
<sequence length="585" mass="65214">MPEDKPGASAAETAEEVGDTAAEGENPGNVEEGPVVPSHEPFSFALWGIVHRQQTLNGLRHNDHLRYRQYCMRRLGRLYTSLRMKHGRGRYKAVPFPADFSDRRFLHIPLVSAERAWSYAVQLKADNAAASALNPRWRRHSINRLAKAVKWAQMLESVCKVHCDQRSQLEAEAYCAFMEGTHFLEKEQWSESLTKLKLCRRLCERLALASEQEMGQQFKNKVEELSPLIRECKYNLGMAYDDNDSDSQGVKASAGAKKDISELSYRGTGLSIPSDKIKGKLMKCLGLASTVKVGEEEEKESAGVIEKYGEISAEFGEVLRDIHTDMINAGSNSDQVAEWTLLEAFARELSISINVERNIVLLWNHLQKVDGLEEMGSTEARKVCRPDEGMRFCDLLKEDLGALKGLPETSEVMSSTLATYTTIVLNCRCFFLAMCHTAMGKHLEAAALLDMLHARIDTVELGDSLDEPLGRLHPLFERVQKGMPSRVARWKCRGLAQLCNMEAKAKGKEEASEAQKPLEEFAALAAFPPRIRDVACKPLLFDLAFPSIVAPDLDHLMSKGGPQKGFLGRVSAGWGRVSGLFGNRK</sequence>
<dbReference type="AlphaFoldDB" id="A0A7S4R7J3"/>
<evidence type="ECO:0000256" key="10">
    <source>
        <dbReference type="ARBA" id="ARBA00023274"/>
    </source>
</evidence>
<keyword evidence="7" id="KW-0694">RNA-binding</keyword>
<evidence type="ECO:0000256" key="6">
    <source>
        <dbReference type="ARBA" id="ARBA00022824"/>
    </source>
</evidence>
<evidence type="ECO:0000256" key="7">
    <source>
        <dbReference type="ARBA" id="ARBA00022884"/>
    </source>
</evidence>
<evidence type="ECO:0000256" key="11">
    <source>
        <dbReference type="ARBA" id="ARBA00029498"/>
    </source>
</evidence>